<name>A0A9D6L7Q9_UNCEI</name>
<protein>
    <recommendedName>
        <fullName evidence="5">DUF4398 domain-containing protein</fullName>
    </recommendedName>
</protein>
<evidence type="ECO:0000313" key="4">
    <source>
        <dbReference type="Proteomes" id="UP000807850"/>
    </source>
</evidence>
<accession>A0A9D6L7Q9</accession>
<dbReference type="AlphaFoldDB" id="A0A9D6L7Q9"/>
<proteinExistence type="predicted"/>
<dbReference type="EMBL" id="JACQAY010000257">
    <property type="protein sequence ID" value="MBI3540166.1"/>
    <property type="molecule type" value="Genomic_DNA"/>
</dbReference>
<sequence>MKSPLAALATIATLAILGIAAPAYAQDGARVQLAIEQTDDLIARAQTVVAGADNSRAQIELDAAVGLEAQARTEFAAGHFLIALDLTTRARAHAGRAIALIAGLPDPDRVLAQLERTRELLDRAKERIEECDNDRARALLSAAVEMQTRAEGADRDGRFLAALQLTMSARERGLRAMRLCNSEDNMHEAADRALTRSDQLIARAKDVVAEHDRPPAQQALGRAIELENEAWVQFRADHLEASLRLTQSARTFAHRAIRLAGGS</sequence>
<keyword evidence="1" id="KW-0175">Coiled coil</keyword>
<feature type="signal peptide" evidence="2">
    <location>
        <begin position="1"/>
        <end position="25"/>
    </location>
</feature>
<organism evidence="3 4">
    <name type="scientific">Eiseniibacteriota bacterium</name>
    <dbReference type="NCBI Taxonomy" id="2212470"/>
    <lineage>
        <taxon>Bacteria</taxon>
        <taxon>Candidatus Eiseniibacteriota</taxon>
    </lineage>
</organism>
<evidence type="ECO:0008006" key="5">
    <source>
        <dbReference type="Google" id="ProtNLM"/>
    </source>
</evidence>
<keyword evidence="2" id="KW-0732">Signal</keyword>
<reference evidence="3" key="1">
    <citation type="submission" date="2020-07" db="EMBL/GenBank/DDBJ databases">
        <title>Huge and variable diversity of episymbiotic CPR bacteria and DPANN archaea in groundwater ecosystems.</title>
        <authorList>
            <person name="He C.Y."/>
            <person name="Keren R."/>
            <person name="Whittaker M."/>
            <person name="Farag I.F."/>
            <person name="Doudna J."/>
            <person name="Cate J.H.D."/>
            <person name="Banfield J.F."/>
        </authorList>
    </citation>
    <scope>NUCLEOTIDE SEQUENCE</scope>
    <source>
        <strain evidence="3">NC_groundwater_928_Pr1_S-0.2um_72_17</strain>
    </source>
</reference>
<dbReference type="Proteomes" id="UP000807850">
    <property type="component" value="Unassembled WGS sequence"/>
</dbReference>
<evidence type="ECO:0000313" key="3">
    <source>
        <dbReference type="EMBL" id="MBI3540166.1"/>
    </source>
</evidence>
<gene>
    <name evidence="3" type="ORF">HY076_07830</name>
</gene>
<feature type="chain" id="PRO_5038343825" description="DUF4398 domain-containing protein" evidence="2">
    <location>
        <begin position="26"/>
        <end position="263"/>
    </location>
</feature>
<evidence type="ECO:0000256" key="1">
    <source>
        <dbReference type="SAM" id="Coils"/>
    </source>
</evidence>
<feature type="coiled-coil region" evidence="1">
    <location>
        <begin position="111"/>
        <end position="141"/>
    </location>
</feature>
<evidence type="ECO:0000256" key="2">
    <source>
        <dbReference type="SAM" id="SignalP"/>
    </source>
</evidence>
<comment type="caution">
    <text evidence="3">The sequence shown here is derived from an EMBL/GenBank/DDBJ whole genome shotgun (WGS) entry which is preliminary data.</text>
</comment>